<dbReference type="Proteomes" id="UP000001844">
    <property type="component" value="Chromosome"/>
</dbReference>
<dbReference type="KEGG" id="nhl:Nhal_1621"/>
<gene>
    <name evidence="3" type="ordered locus">Nhal_1621</name>
</gene>
<dbReference type="OrthoDB" id="8526323at2"/>
<dbReference type="eggNOG" id="COG3381">
    <property type="taxonomic scope" value="Bacteria"/>
</dbReference>
<evidence type="ECO:0000313" key="4">
    <source>
        <dbReference type="Proteomes" id="UP000001844"/>
    </source>
</evidence>
<dbReference type="InterPro" id="IPR020945">
    <property type="entry name" value="DMSO/NO3_reduct_chaperone"/>
</dbReference>
<protein>
    <submittedName>
        <fullName evidence="3">Cytoplasmic chaperone TorD family protein</fullName>
    </submittedName>
</protein>
<dbReference type="EMBL" id="CP001798">
    <property type="protein sequence ID" value="ADE14755.1"/>
    <property type="molecule type" value="Genomic_DNA"/>
</dbReference>
<dbReference type="STRING" id="472759.Nhal_1621"/>
<evidence type="ECO:0000256" key="2">
    <source>
        <dbReference type="SAM" id="MobiDB-lite"/>
    </source>
</evidence>
<dbReference type="InterPro" id="IPR036411">
    <property type="entry name" value="TorD-like_sf"/>
</dbReference>
<dbReference type="RefSeq" id="WP_013032642.1">
    <property type="nucleotide sequence ID" value="NC_013960.1"/>
</dbReference>
<dbReference type="PANTHER" id="PTHR34227">
    <property type="entry name" value="CHAPERONE PROTEIN YCDY"/>
    <property type="match status" value="1"/>
</dbReference>
<organism evidence="3 4">
    <name type="scientific">Nitrosococcus halophilus (strain Nc4)</name>
    <dbReference type="NCBI Taxonomy" id="472759"/>
    <lineage>
        <taxon>Bacteria</taxon>
        <taxon>Pseudomonadati</taxon>
        <taxon>Pseudomonadota</taxon>
        <taxon>Gammaproteobacteria</taxon>
        <taxon>Chromatiales</taxon>
        <taxon>Chromatiaceae</taxon>
        <taxon>Nitrosococcus</taxon>
    </lineage>
</organism>
<proteinExistence type="predicted"/>
<keyword evidence="4" id="KW-1185">Reference proteome</keyword>
<name>D5C296_NITHN</name>
<reference evidence="4" key="1">
    <citation type="submission" date="2010-04" db="EMBL/GenBank/DDBJ databases">
        <title>Complete genome sequence of Nitrosococcus halophilus Nc4, a salt-adapted, aerobic obligate ammonia-oxidizing sulfur purple bacterium.</title>
        <authorList>
            <consortium name="US DOE Joint Genome Institute"/>
            <person name="Campbell M.A."/>
            <person name="Malfatti S.A."/>
            <person name="Chain P.S.G."/>
            <person name="Heidelberg J.F."/>
            <person name="Ward B.B."/>
            <person name="Klotz M.G."/>
        </authorList>
    </citation>
    <scope>NUCLEOTIDE SEQUENCE [LARGE SCALE GENOMIC DNA]</scope>
    <source>
        <strain evidence="4">Nc4</strain>
    </source>
</reference>
<dbReference type="AlphaFoldDB" id="D5C296"/>
<accession>D5C296</accession>
<dbReference type="Gene3D" id="1.10.3480.10">
    <property type="entry name" value="TorD-like"/>
    <property type="match status" value="1"/>
</dbReference>
<dbReference type="SUPFAM" id="SSF89155">
    <property type="entry name" value="TorD-like"/>
    <property type="match status" value="1"/>
</dbReference>
<dbReference type="Pfam" id="PF02613">
    <property type="entry name" value="Nitrate_red_del"/>
    <property type="match status" value="1"/>
</dbReference>
<dbReference type="PANTHER" id="PTHR34227:SF1">
    <property type="entry name" value="DIMETHYL SULFOXIDE REDUCTASE CHAPERONE-RELATED"/>
    <property type="match status" value="1"/>
</dbReference>
<feature type="region of interest" description="Disordered" evidence="2">
    <location>
        <begin position="1"/>
        <end position="20"/>
    </location>
</feature>
<sequence>MNRPPNLAPDCTARKRGLSGQAPDQIRANTYGLLAALLVGPPGPQLFKLLQEISLPDAAEGEMAATWRQLQQVAEGRTGAQVDDEYHALFIGLGRGELVPYGSWYLTGFLMEKPLALLRRDLARLGIERQPGVNEPEDHVAALCETMAVLISNAEEITLATQQQFFNQHLSPWMETFFRDLQMAPSAHFYRPVGQLGEQFIKLERQYLLLPA</sequence>
<dbReference type="HOGENOM" id="CLU_077650_2_0_6"/>
<keyword evidence="1" id="KW-0143">Chaperone</keyword>
<evidence type="ECO:0000313" key="3">
    <source>
        <dbReference type="EMBL" id="ADE14755.1"/>
    </source>
</evidence>
<evidence type="ECO:0000256" key="1">
    <source>
        <dbReference type="ARBA" id="ARBA00023186"/>
    </source>
</evidence>
<dbReference type="InterPro" id="IPR050289">
    <property type="entry name" value="TorD/DmsD_chaperones"/>
</dbReference>